<dbReference type="EMBL" id="OY288114">
    <property type="protein sequence ID" value="CAJ0848838.1"/>
    <property type="molecule type" value="Genomic_DNA"/>
</dbReference>
<dbReference type="NCBIfam" id="TIGR02300">
    <property type="entry name" value="FYDLN_acid"/>
    <property type="match status" value="1"/>
</dbReference>
<proteinExistence type="predicted"/>
<feature type="region of interest" description="Disordered" evidence="1">
    <location>
        <begin position="71"/>
        <end position="97"/>
    </location>
</feature>
<evidence type="ECO:0000256" key="1">
    <source>
        <dbReference type="SAM" id="MobiDB-lite"/>
    </source>
</evidence>
<organism evidence="2">
    <name type="scientific">freshwater sediment metagenome</name>
    <dbReference type="NCBI Taxonomy" id="556182"/>
    <lineage>
        <taxon>unclassified sequences</taxon>
        <taxon>metagenomes</taxon>
        <taxon>ecological metagenomes</taxon>
    </lineage>
</organism>
<accession>A0AA48LZ02</accession>
<dbReference type="InterPro" id="IPR012644">
    <property type="entry name" value="CHP02300_FYDLN_acid"/>
</dbReference>
<sequence>MAKAELGEKRRCLSCSTPFFDLNRNPIVCPKCSTVFQIVEVVRSSSKYARMRAAEVRVASLADQAPAAAVSLEDSVPLDDEREDESEEVEDVVPEVE</sequence>
<protein>
    <recommendedName>
        <fullName evidence="3">TIGR02300 family protein</fullName>
    </recommendedName>
</protein>
<reference evidence="2" key="1">
    <citation type="submission" date="2023-07" db="EMBL/GenBank/DDBJ databases">
        <authorList>
            <person name="Pelsma A.J. K."/>
        </authorList>
    </citation>
    <scope>NUCLEOTIDE SEQUENCE</scope>
</reference>
<feature type="compositionally biased region" description="Acidic residues" evidence="1">
    <location>
        <begin position="76"/>
        <end position="97"/>
    </location>
</feature>
<dbReference type="AlphaFoldDB" id="A0AA48LZ02"/>
<dbReference type="Pfam" id="PF09538">
    <property type="entry name" value="FYDLN_acid"/>
    <property type="match status" value="1"/>
</dbReference>
<name>A0AA48LZ02_9ZZZZ</name>
<evidence type="ECO:0008006" key="3">
    <source>
        <dbReference type="Google" id="ProtNLM"/>
    </source>
</evidence>
<evidence type="ECO:0000313" key="2">
    <source>
        <dbReference type="EMBL" id="CAJ0848838.1"/>
    </source>
</evidence>
<gene>
    <name evidence="2" type="ORF">AMST5_00036</name>
</gene>